<proteinExistence type="predicted"/>
<dbReference type="AlphaFoldDB" id="A0A1J1I5C6"/>
<reference evidence="1 2" key="1">
    <citation type="submission" date="2015-04" db="EMBL/GenBank/DDBJ databases">
        <authorList>
            <person name="Syromyatnikov M.Y."/>
            <person name="Popov V.N."/>
        </authorList>
    </citation>
    <scope>NUCLEOTIDE SEQUENCE [LARGE SCALE GENOMIC DNA]</scope>
</reference>
<organism evidence="1 2">
    <name type="scientific">Clunio marinus</name>
    <dbReference type="NCBI Taxonomy" id="568069"/>
    <lineage>
        <taxon>Eukaryota</taxon>
        <taxon>Metazoa</taxon>
        <taxon>Ecdysozoa</taxon>
        <taxon>Arthropoda</taxon>
        <taxon>Hexapoda</taxon>
        <taxon>Insecta</taxon>
        <taxon>Pterygota</taxon>
        <taxon>Neoptera</taxon>
        <taxon>Endopterygota</taxon>
        <taxon>Diptera</taxon>
        <taxon>Nematocera</taxon>
        <taxon>Chironomoidea</taxon>
        <taxon>Chironomidae</taxon>
        <taxon>Clunio</taxon>
    </lineage>
</organism>
<protein>
    <submittedName>
        <fullName evidence="1">CLUMA_CG007118, isoform A</fullName>
    </submittedName>
</protein>
<dbReference type="EMBL" id="CVRI01000037">
    <property type="protein sequence ID" value="CRK93585.1"/>
    <property type="molecule type" value="Genomic_DNA"/>
</dbReference>
<gene>
    <name evidence="1" type="ORF">CLUMA_CG007118</name>
</gene>
<evidence type="ECO:0000313" key="1">
    <source>
        <dbReference type="EMBL" id="CRK93585.1"/>
    </source>
</evidence>
<keyword evidence="2" id="KW-1185">Reference proteome</keyword>
<evidence type="ECO:0000313" key="2">
    <source>
        <dbReference type="Proteomes" id="UP000183832"/>
    </source>
</evidence>
<sequence>MKRHSFSSTYDRFLWLRVAHNTKYANKIHILKRISLNLDNPNSYESLKRVAMNKSSELDFTIPHNQMTLWRSEMGREINITFKICNFPIDWDD</sequence>
<dbReference type="Proteomes" id="UP000183832">
    <property type="component" value="Unassembled WGS sequence"/>
</dbReference>
<name>A0A1J1I5C6_9DIPT</name>
<accession>A0A1J1I5C6</accession>